<comment type="similarity">
    <text evidence="11 12">Belongs to the class I-like SAM-binding methyltransferase superfamily. rRNA adenine N(6)-methyltransferase family.</text>
</comment>
<keyword evidence="5 11" id="KW-0949">S-adenosyl-L-methionine</keyword>
<dbReference type="EMBL" id="JAATJU010021469">
    <property type="protein sequence ID" value="KAH0513655.1"/>
    <property type="molecule type" value="Genomic_DNA"/>
</dbReference>
<dbReference type="PANTHER" id="PTHR11727:SF13">
    <property type="entry name" value="DIMETHYLADENOSINE TRANSFERASE 2, MITOCHONDRIAL"/>
    <property type="match status" value="1"/>
</dbReference>
<evidence type="ECO:0000256" key="9">
    <source>
        <dbReference type="ARBA" id="ARBA00023128"/>
    </source>
</evidence>
<keyword evidence="7" id="KW-0809">Transit peptide</keyword>
<evidence type="ECO:0000256" key="13">
    <source>
        <dbReference type="SAM" id="SignalP"/>
    </source>
</evidence>
<protein>
    <recommendedName>
        <fullName evidence="12">rRNA adenine N(6)-methyltransferase</fullName>
        <ecNumber evidence="12">2.1.1.-</ecNumber>
    </recommendedName>
</protein>
<sequence length="296" mass="34238">MWGAAMGLPPRLALSVLAGPGRSCILGSGAATRKDWQARNRSGFSEFYLQPLFDPDLEESPFYAFKGRAEPTRHVASKKLARNLARHLLGFQKPSRQLILECNPGVPIKVFGILPDKYGRRILWKTLFDLYSCDSIFRYGRIELNLFVTDKEFQKLTATPKRPDLYQVLSVLWQLACDIKFIHMESLKSMKENLYFIQMTPRKGLFTEHLSPLNYDIFFHMVKHCFGKRSAPIIQHLSSLSTVEPIDVLRQVRLNPGATILQMYPQDFKRLFETIERSEDTIFKWIYNESLEDIQA</sequence>
<evidence type="ECO:0000256" key="12">
    <source>
        <dbReference type="RuleBase" id="RU362106"/>
    </source>
</evidence>
<evidence type="ECO:0000256" key="8">
    <source>
        <dbReference type="ARBA" id="ARBA00023015"/>
    </source>
</evidence>
<evidence type="ECO:0000313" key="15">
    <source>
        <dbReference type="Proteomes" id="UP000710432"/>
    </source>
</evidence>
<evidence type="ECO:0000256" key="10">
    <source>
        <dbReference type="ARBA" id="ARBA00023163"/>
    </source>
</evidence>
<dbReference type="GO" id="GO:0006391">
    <property type="term" value="P:transcription initiation at mitochondrial promoter"/>
    <property type="evidence" value="ECO:0007669"/>
    <property type="project" value="TreeGrafter"/>
</dbReference>
<keyword evidence="3 11" id="KW-0489">Methyltransferase</keyword>
<comment type="caution">
    <text evidence="11">Lacks conserved residue(s) required for the propagation of feature annotation.</text>
</comment>
<dbReference type="GO" id="GO:0003723">
    <property type="term" value="F:RNA binding"/>
    <property type="evidence" value="ECO:0007669"/>
    <property type="project" value="UniProtKB-UniRule"/>
</dbReference>
<keyword evidence="10" id="KW-0804">Transcription</keyword>
<evidence type="ECO:0000256" key="5">
    <source>
        <dbReference type="ARBA" id="ARBA00022691"/>
    </source>
</evidence>
<keyword evidence="9" id="KW-0496">Mitochondrion</keyword>
<dbReference type="PROSITE" id="PS51689">
    <property type="entry name" value="SAM_RNA_A_N6_MT"/>
    <property type="match status" value="1"/>
</dbReference>
<dbReference type="GO" id="GO:0034246">
    <property type="term" value="F:mitochondrial transcription factor activity"/>
    <property type="evidence" value="ECO:0007669"/>
    <property type="project" value="TreeGrafter"/>
</dbReference>
<evidence type="ECO:0000313" key="14">
    <source>
        <dbReference type="EMBL" id="KAH0513655.1"/>
    </source>
</evidence>
<evidence type="ECO:0000256" key="3">
    <source>
        <dbReference type="ARBA" id="ARBA00022603"/>
    </source>
</evidence>
<evidence type="ECO:0000256" key="4">
    <source>
        <dbReference type="ARBA" id="ARBA00022679"/>
    </source>
</evidence>
<dbReference type="PANTHER" id="PTHR11727">
    <property type="entry name" value="DIMETHYLADENOSINE TRANSFERASE"/>
    <property type="match status" value="1"/>
</dbReference>
<proteinExistence type="inferred from homology"/>
<feature type="binding site" evidence="11">
    <location>
        <position position="1"/>
    </location>
    <ligand>
        <name>S-adenosyl-L-methionine</name>
        <dbReference type="ChEBI" id="CHEBI:59789"/>
    </ligand>
</feature>
<comment type="caution">
    <text evidence="14">The sequence shown here is derived from an EMBL/GenBank/DDBJ whole genome shotgun (WGS) entry which is preliminary data.</text>
</comment>
<keyword evidence="6 11" id="KW-0694">RNA-binding</keyword>
<comment type="subcellular location">
    <subcellularLocation>
        <location evidence="1">Mitochondrion</location>
    </subcellularLocation>
</comment>
<evidence type="ECO:0000256" key="11">
    <source>
        <dbReference type="PROSITE-ProRule" id="PRU01026"/>
    </source>
</evidence>
<keyword evidence="13" id="KW-0732">Signal</keyword>
<evidence type="ECO:0000256" key="7">
    <source>
        <dbReference type="ARBA" id="ARBA00022946"/>
    </source>
</evidence>
<evidence type="ECO:0000256" key="1">
    <source>
        <dbReference type="ARBA" id="ARBA00004173"/>
    </source>
</evidence>
<dbReference type="GO" id="GO:0005759">
    <property type="term" value="C:mitochondrial matrix"/>
    <property type="evidence" value="ECO:0007669"/>
    <property type="project" value="TreeGrafter"/>
</dbReference>
<evidence type="ECO:0000256" key="2">
    <source>
        <dbReference type="ARBA" id="ARBA00022552"/>
    </source>
</evidence>
<feature type="chain" id="PRO_5035189255" description="rRNA adenine N(6)-methyltransferase" evidence="13">
    <location>
        <begin position="19"/>
        <end position="296"/>
    </location>
</feature>
<keyword evidence="4 11" id="KW-0808">Transferase</keyword>
<dbReference type="PIRSF" id="PIRSF027833">
    <property type="entry name" value="MtTFB2"/>
    <property type="match status" value="1"/>
</dbReference>
<dbReference type="Gene3D" id="3.40.50.150">
    <property type="entry name" value="Vaccinia Virus protein VP39"/>
    <property type="match status" value="1"/>
</dbReference>
<feature type="signal peptide" evidence="13">
    <location>
        <begin position="1"/>
        <end position="18"/>
    </location>
</feature>
<keyword evidence="8" id="KW-0805">Transcription regulation</keyword>
<dbReference type="Pfam" id="PF00398">
    <property type="entry name" value="RrnaAD"/>
    <property type="match status" value="1"/>
</dbReference>
<accession>A0A8J6KUC4</accession>
<gene>
    <name evidence="14" type="ORF">LTLLF_139720</name>
</gene>
<reference evidence="14" key="1">
    <citation type="submission" date="2020-03" db="EMBL/GenBank/DDBJ databases">
        <title>Studies in the Genomics of Life Span.</title>
        <authorList>
            <person name="Glass D."/>
        </authorList>
    </citation>
    <scope>NUCLEOTIDE SEQUENCE</scope>
    <source>
        <strain evidence="14">LTLLF</strain>
        <tissue evidence="14">Muscle</tissue>
    </source>
</reference>
<dbReference type="AlphaFoldDB" id="A0A8J6KUC4"/>
<organism evidence="14 15">
    <name type="scientific">Microtus ochrogaster</name>
    <name type="common">Prairie vole</name>
    <dbReference type="NCBI Taxonomy" id="79684"/>
    <lineage>
        <taxon>Eukaryota</taxon>
        <taxon>Metazoa</taxon>
        <taxon>Chordata</taxon>
        <taxon>Craniata</taxon>
        <taxon>Vertebrata</taxon>
        <taxon>Euteleostomi</taxon>
        <taxon>Mammalia</taxon>
        <taxon>Eutheria</taxon>
        <taxon>Euarchontoglires</taxon>
        <taxon>Glires</taxon>
        <taxon>Rodentia</taxon>
        <taxon>Myomorpha</taxon>
        <taxon>Muroidea</taxon>
        <taxon>Cricetidae</taxon>
        <taxon>Arvicolinae</taxon>
        <taxon>Microtus</taxon>
    </lineage>
</organism>
<dbReference type="EC" id="2.1.1.-" evidence="12"/>
<dbReference type="Proteomes" id="UP000710432">
    <property type="component" value="Unassembled WGS sequence"/>
</dbReference>
<dbReference type="InterPro" id="IPR029063">
    <property type="entry name" value="SAM-dependent_MTases_sf"/>
</dbReference>
<keyword evidence="2 12" id="KW-0698">rRNA processing</keyword>
<dbReference type="InterPro" id="IPR001737">
    <property type="entry name" value="KsgA/Erm"/>
</dbReference>
<dbReference type="SUPFAM" id="SSF53335">
    <property type="entry name" value="S-adenosyl-L-methionine-dependent methyltransferases"/>
    <property type="match status" value="1"/>
</dbReference>
<name>A0A8J6KUC4_MICOH</name>
<evidence type="ECO:0000256" key="6">
    <source>
        <dbReference type="ARBA" id="ARBA00022884"/>
    </source>
</evidence>
<dbReference type="GO" id="GO:0000179">
    <property type="term" value="F:rRNA (adenine-N6,N6-)-dimethyltransferase activity"/>
    <property type="evidence" value="ECO:0007669"/>
    <property type="project" value="UniProtKB-UniRule"/>
</dbReference>